<protein>
    <submittedName>
        <fullName evidence="2">Uncharacterized protein</fullName>
    </submittedName>
</protein>
<dbReference type="EMBL" id="SMKR01000070">
    <property type="protein sequence ID" value="TDD23745.1"/>
    <property type="molecule type" value="Genomic_DNA"/>
</dbReference>
<dbReference type="AlphaFoldDB" id="A0A4R4X0Z6"/>
<gene>
    <name evidence="2" type="ORF">E1218_17460</name>
</gene>
<evidence type="ECO:0000313" key="2">
    <source>
        <dbReference type="EMBL" id="TDD23745.1"/>
    </source>
</evidence>
<evidence type="ECO:0000256" key="1">
    <source>
        <dbReference type="SAM" id="MobiDB-lite"/>
    </source>
</evidence>
<proteinExistence type="predicted"/>
<reference evidence="2 3" key="1">
    <citation type="submission" date="2019-02" db="EMBL/GenBank/DDBJ databases">
        <title>Draft genome sequences of novel Actinobacteria.</title>
        <authorList>
            <person name="Sahin N."/>
            <person name="Ay H."/>
            <person name="Saygin H."/>
        </authorList>
    </citation>
    <scope>NUCLEOTIDE SEQUENCE [LARGE SCALE GENOMIC DNA]</scope>
    <source>
        <strain evidence="2 3">16K104</strain>
    </source>
</reference>
<accession>A0A4R4X0Z6</accession>
<evidence type="ECO:0000313" key="3">
    <source>
        <dbReference type="Proteomes" id="UP000295172"/>
    </source>
</evidence>
<dbReference type="RefSeq" id="WP_132321380.1">
    <property type="nucleotide sequence ID" value="NZ_SMKR01000070.1"/>
</dbReference>
<comment type="caution">
    <text evidence="2">The sequence shown here is derived from an EMBL/GenBank/DDBJ whole genome shotgun (WGS) entry which is preliminary data.</text>
</comment>
<dbReference type="Proteomes" id="UP000295172">
    <property type="component" value="Unassembled WGS sequence"/>
</dbReference>
<sequence length="151" mass="16964">MTEPADLQPDLDVQPAPEGHERPDGVDDVTVAAVGTLTDALETAIRARGHLYAFHQLTGRADHRLDDAVDLLREAGHHDLADRITTELIGRNVIPGHWTFQIIEAYDEHYFDLFAGLEKQARDQLTGGRRHLNEAEMKQRRVTPNHPGHEL</sequence>
<keyword evidence="3" id="KW-1185">Reference proteome</keyword>
<dbReference type="OrthoDB" id="3212097at2"/>
<organism evidence="2 3">
    <name type="scientific">Kribbella turkmenica</name>
    <dbReference type="NCBI Taxonomy" id="2530375"/>
    <lineage>
        <taxon>Bacteria</taxon>
        <taxon>Bacillati</taxon>
        <taxon>Actinomycetota</taxon>
        <taxon>Actinomycetes</taxon>
        <taxon>Propionibacteriales</taxon>
        <taxon>Kribbellaceae</taxon>
        <taxon>Kribbella</taxon>
    </lineage>
</organism>
<feature type="region of interest" description="Disordered" evidence="1">
    <location>
        <begin position="1"/>
        <end position="26"/>
    </location>
</feature>
<name>A0A4R4X0Z6_9ACTN</name>